<dbReference type="Proteomes" id="UP000046393">
    <property type="component" value="Unplaced"/>
</dbReference>
<evidence type="ECO:0000313" key="2">
    <source>
        <dbReference type="WBParaSite" id="SMUV_0000917401-mRNA-1"/>
    </source>
</evidence>
<dbReference type="AlphaFoldDB" id="A0A0N5AW84"/>
<keyword evidence="1" id="KW-1185">Reference proteome</keyword>
<sequence length="105" mass="12087">MAKCGVDNKKYLGIKRWQQKGPFAYEEGRQCTKLLRSCENLRTTTSRQSSQRKLNSPDTSIIQRHKLLLANLYPFFASCLAQPNSPLPYLFRTSSTIYILPKALF</sequence>
<evidence type="ECO:0000313" key="1">
    <source>
        <dbReference type="Proteomes" id="UP000046393"/>
    </source>
</evidence>
<name>A0A0N5AW84_9BILA</name>
<organism evidence="1 2">
    <name type="scientific">Syphacia muris</name>
    <dbReference type="NCBI Taxonomy" id="451379"/>
    <lineage>
        <taxon>Eukaryota</taxon>
        <taxon>Metazoa</taxon>
        <taxon>Ecdysozoa</taxon>
        <taxon>Nematoda</taxon>
        <taxon>Chromadorea</taxon>
        <taxon>Rhabditida</taxon>
        <taxon>Spirurina</taxon>
        <taxon>Oxyuridomorpha</taxon>
        <taxon>Oxyuroidea</taxon>
        <taxon>Oxyuridae</taxon>
        <taxon>Syphacia</taxon>
    </lineage>
</organism>
<reference evidence="2" key="1">
    <citation type="submission" date="2017-02" db="UniProtKB">
        <authorList>
            <consortium name="WormBaseParasite"/>
        </authorList>
    </citation>
    <scope>IDENTIFICATION</scope>
</reference>
<dbReference type="WBParaSite" id="SMUV_0000917401-mRNA-1">
    <property type="protein sequence ID" value="SMUV_0000917401-mRNA-1"/>
    <property type="gene ID" value="SMUV_0000917401"/>
</dbReference>
<accession>A0A0N5AW84</accession>
<protein>
    <submittedName>
        <fullName evidence="2">Uncharacterized protein</fullName>
    </submittedName>
</protein>
<proteinExistence type="predicted"/>